<evidence type="ECO:0000256" key="4">
    <source>
        <dbReference type="ARBA" id="ARBA00022857"/>
    </source>
</evidence>
<accession>A0ABM1MD54</accession>
<evidence type="ECO:0000313" key="10">
    <source>
        <dbReference type="RefSeq" id="XP_017772504.1"/>
    </source>
</evidence>
<protein>
    <recommendedName>
        <fullName evidence="2">dihydrofolate reductase</fullName>
        <ecNumber evidence="2">1.5.1.3</ecNumber>
    </recommendedName>
</protein>
<proteinExistence type="inferred from homology"/>
<organism evidence="9 10">
    <name type="scientific">Nicrophorus vespilloides</name>
    <name type="common">Boreal carrion beetle</name>
    <dbReference type="NCBI Taxonomy" id="110193"/>
    <lineage>
        <taxon>Eukaryota</taxon>
        <taxon>Metazoa</taxon>
        <taxon>Ecdysozoa</taxon>
        <taxon>Arthropoda</taxon>
        <taxon>Hexapoda</taxon>
        <taxon>Insecta</taxon>
        <taxon>Pterygota</taxon>
        <taxon>Neoptera</taxon>
        <taxon>Endopterygota</taxon>
        <taxon>Coleoptera</taxon>
        <taxon>Polyphaga</taxon>
        <taxon>Staphyliniformia</taxon>
        <taxon>Silphidae</taxon>
        <taxon>Nicrophorinae</taxon>
        <taxon>Nicrophorus</taxon>
    </lineage>
</organism>
<comment type="pathway">
    <text evidence="1">Cofactor biosynthesis; tetrahydrofolate biosynthesis; 5,6,7,8-tetrahydrofolate from 7,8-dihydrofolate: step 1/1.</text>
</comment>
<dbReference type="Proteomes" id="UP000695000">
    <property type="component" value="Unplaced"/>
</dbReference>
<evidence type="ECO:0000256" key="6">
    <source>
        <dbReference type="ARBA" id="ARBA00048873"/>
    </source>
</evidence>
<dbReference type="InterPro" id="IPR024072">
    <property type="entry name" value="DHFR-like_dom_sf"/>
</dbReference>
<name>A0ABM1MD54_NICVS</name>
<evidence type="ECO:0000256" key="2">
    <source>
        <dbReference type="ARBA" id="ARBA00012856"/>
    </source>
</evidence>
<feature type="domain" description="DHFR" evidence="8">
    <location>
        <begin position="3"/>
        <end position="182"/>
    </location>
</feature>
<dbReference type="PANTHER" id="PTHR48069">
    <property type="entry name" value="DIHYDROFOLATE REDUCTASE"/>
    <property type="match status" value="1"/>
</dbReference>
<dbReference type="RefSeq" id="XP_017772504.1">
    <property type="nucleotide sequence ID" value="XM_017917015.1"/>
</dbReference>
<evidence type="ECO:0000259" key="8">
    <source>
        <dbReference type="PROSITE" id="PS51330"/>
    </source>
</evidence>
<evidence type="ECO:0000256" key="5">
    <source>
        <dbReference type="ARBA" id="ARBA00023002"/>
    </source>
</evidence>
<evidence type="ECO:0000256" key="3">
    <source>
        <dbReference type="ARBA" id="ARBA00022563"/>
    </source>
</evidence>
<dbReference type="PRINTS" id="PR00070">
    <property type="entry name" value="DHFR"/>
</dbReference>
<dbReference type="InterPro" id="IPR017925">
    <property type="entry name" value="DHFR_CS"/>
</dbReference>
<evidence type="ECO:0000313" key="9">
    <source>
        <dbReference type="Proteomes" id="UP000695000"/>
    </source>
</evidence>
<keyword evidence="9" id="KW-1185">Reference proteome</keyword>
<evidence type="ECO:0000256" key="7">
    <source>
        <dbReference type="RuleBase" id="RU004474"/>
    </source>
</evidence>
<comment type="catalytic activity">
    <reaction evidence="6">
        <text>(6S)-5,6,7,8-tetrahydrofolate + NADP(+) = 7,8-dihydrofolate + NADPH + H(+)</text>
        <dbReference type="Rhea" id="RHEA:15009"/>
        <dbReference type="ChEBI" id="CHEBI:15378"/>
        <dbReference type="ChEBI" id="CHEBI:57451"/>
        <dbReference type="ChEBI" id="CHEBI:57453"/>
        <dbReference type="ChEBI" id="CHEBI:57783"/>
        <dbReference type="ChEBI" id="CHEBI:58349"/>
        <dbReference type="EC" id="1.5.1.3"/>
    </reaction>
</comment>
<evidence type="ECO:0000256" key="1">
    <source>
        <dbReference type="ARBA" id="ARBA00004903"/>
    </source>
</evidence>
<dbReference type="SUPFAM" id="SSF53597">
    <property type="entry name" value="Dihydrofolate reductase-like"/>
    <property type="match status" value="1"/>
</dbReference>
<sequence length="189" mass="21618">MIQLKLIAAACEDLGIGLNNNLPWRLKTEMAYFTRMTETTKNANKKNVVIMGRRTWDSIPPKFKPLSNRINFVLSRSPLAISEFKDSYSFLSLESAVDALKSSQFAGKFDSVWVIGGSQIYKLAMENKYFYRMYLTRIMKSFECDTFLPALPENLSEVQDPEVPVEVQSENGIEFVYKIYENPNSVAQV</sequence>
<dbReference type="PROSITE" id="PS51330">
    <property type="entry name" value="DHFR_2"/>
    <property type="match status" value="1"/>
</dbReference>
<dbReference type="Gene3D" id="3.40.430.10">
    <property type="entry name" value="Dihydrofolate Reductase, subunit A"/>
    <property type="match status" value="1"/>
</dbReference>
<dbReference type="PROSITE" id="PS00075">
    <property type="entry name" value="DHFR_1"/>
    <property type="match status" value="1"/>
</dbReference>
<keyword evidence="4" id="KW-0521">NADP</keyword>
<gene>
    <name evidence="10" type="primary">LOC108559666</name>
</gene>
<keyword evidence="3" id="KW-0554">One-carbon metabolism</keyword>
<dbReference type="Pfam" id="PF00186">
    <property type="entry name" value="DHFR_1"/>
    <property type="match status" value="1"/>
</dbReference>
<reference evidence="10" key="1">
    <citation type="submission" date="2025-08" db="UniProtKB">
        <authorList>
            <consortium name="RefSeq"/>
        </authorList>
    </citation>
    <scope>IDENTIFICATION</scope>
    <source>
        <tissue evidence="10">Whole Larva</tissue>
    </source>
</reference>
<comment type="similarity">
    <text evidence="7">Belongs to the dihydrofolate reductase family.</text>
</comment>
<dbReference type="InterPro" id="IPR012259">
    <property type="entry name" value="DHFR"/>
</dbReference>
<dbReference type="PANTHER" id="PTHR48069:SF3">
    <property type="entry name" value="DIHYDROFOLATE REDUCTASE"/>
    <property type="match status" value="1"/>
</dbReference>
<dbReference type="GeneID" id="108559666"/>
<dbReference type="EC" id="1.5.1.3" evidence="2"/>
<keyword evidence="5" id="KW-0560">Oxidoreductase</keyword>
<dbReference type="InterPro" id="IPR001796">
    <property type="entry name" value="DHFR_dom"/>
</dbReference>
<dbReference type="CDD" id="cd00209">
    <property type="entry name" value="DHFR"/>
    <property type="match status" value="1"/>
</dbReference>